<reference evidence="2 3" key="1">
    <citation type="submission" date="2020-07" db="EMBL/GenBank/DDBJ databases">
        <authorList>
            <person name="Khare M."/>
        </authorList>
    </citation>
    <scope>NUCLEOTIDE SEQUENCE [LARGE SCALE GENOMIC DNA]</scope>
    <source>
        <strain evidence="2 3">P8776</strain>
    </source>
</reference>
<evidence type="ECO:0000313" key="2">
    <source>
        <dbReference type="EMBL" id="MBA4506358.1"/>
    </source>
</evidence>
<evidence type="ECO:0008006" key="4">
    <source>
        <dbReference type="Google" id="ProtNLM"/>
    </source>
</evidence>
<dbReference type="AlphaFoldDB" id="A0A838X045"/>
<comment type="caution">
    <text evidence="2">The sequence shown here is derived from an EMBL/GenBank/DDBJ whole genome shotgun (WGS) entry which is preliminary data.</text>
</comment>
<sequence length="148" mass="15051">MRKAALAAFASAALTLGGCAGDADTTGLSGATWQVVALYTDPGTPGGLPADAAGRASLRIAGDSMNAMTGCAPLRAKVEQTSERLTLVDVEVADADGCIGGSRYVHDTLTSLLTPGAAFDVRKLNDKEATLTVVSDAIDRPSIRVMAL</sequence>
<dbReference type="EMBL" id="JACEOR010000672">
    <property type="protein sequence ID" value="MBA4506358.1"/>
    <property type="molecule type" value="Genomic_DNA"/>
</dbReference>
<organism evidence="2 3">
    <name type="scientific">Corynebacterium sanguinis</name>
    <dbReference type="NCBI Taxonomy" id="2594913"/>
    <lineage>
        <taxon>Bacteria</taxon>
        <taxon>Bacillati</taxon>
        <taxon>Actinomycetota</taxon>
        <taxon>Actinomycetes</taxon>
        <taxon>Mycobacteriales</taxon>
        <taxon>Corynebacteriaceae</taxon>
        <taxon>Corynebacterium</taxon>
    </lineage>
</organism>
<keyword evidence="3" id="KW-1185">Reference proteome</keyword>
<name>A0A838X045_9CORY</name>
<evidence type="ECO:0000313" key="3">
    <source>
        <dbReference type="Proteomes" id="UP000580709"/>
    </source>
</evidence>
<evidence type="ECO:0000256" key="1">
    <source>
        <dbReference type="SAM" id="SignalP"/>
    </source>
</evidence>
<proteinExistence type="predicted"/>
<dbReference type="Proteomes" id="UP000580709">
    <property type="component" value="Unassembled WGS sequence"/>
</dbReference>
<feature type="signal peptide" evidence="1">
    <location>
        <begin position="1"/>
        <end position="20"/>
    </location>
</feature>
<gene>
    <name evidence="2" type="ORF">H0H28_13800</name>
</gene>
<dbReference type="PROSITE" id="PS51257">
    <property type="entry name" value="PROKAR_LIPOPROTEIN"/>
    <property type="match status" value="1"/>
</dbReference>
<protein>
    <recommendedName>
        <fullName evidence="4">META domain-containing protein</fullName>
    </recommendedName>
</protein>
<dbReference type="RefSeq" id="WP_144779357.1">
    <property type="nucleotide sequence ID" value="NZ_JACEOR010000672.1"/>
</dbReference>
<feature type="chain" id="PRO_5039335379" description="META domain-containing protein" evidence="1">
    <location>
        <begin position="21"/>
        <end position="148"/>
    </location>
</feature>
<accession>A0A838X045</accession>
<keyword evidence="1" id="KW-0732">Signal</keyword>